<evidence type="ECO:0000313" key="5">
    <source>
        <dbReference type="Proteomes" id="UP000046392"/>
    </source>
</evidence>
<proteinExistence type="predicted"/>
<evidence type="ECO:0000259" key="4">
    <source>
        <dbReference type="PROSITE" id="PS50089"/>
    </source>
</evidence>
<keyword evidence="5" id="KW-1185">Reference proteome</keyword>
<evidence type="ECO:0000256" key="2">
    <source>
        <dbReference type="ARBA" id="ARBA00022833"/>
    </source>
</evidence>
<dbReference type="GO" id="GO:0008270">
    <property type="term" value="F:zinc ion binding"/>
    <property type="evidence" value="ECO:0007669"/>
    <property type="project" value="UniProtKB-KW"/>
</dbReference>
<organism evidence="5 6">
    <name type="scientific">Strongyloides papillosus</name>
    <name type="common">Intestinal threadworm</name>
    <dbReference type="NCBI Taxonomy" id="174720"/>
    <lineage>
        <taxon>Eukaryota</taxon>
        <taxon>Metazoa</taxon>
        <taxon>Ecdysozoa</taxon>
        <taxon>Nematoda</taxon>
        <taxon>Chromadorea</taxon>
        <taxon>Rhabditida</taxon>
        <taxon>Tylenchina</taxon>
        <taxon>Panagrolaimomorpha</taxon>
        <taxon>Strongyloidoidea</taxon>
        <taxon>Strongyloididae</taxon>
        <taxon>Strongyloides</taxon>
    </lineage>
</organism>
<dbReference type="InterPro" id="IPR001841">
    <property type="entry name" value="Znf_RING"/>
</dbReference>
<dbReference type="Gene3D" id="3.30.40.10">
    <property type="entry name" value="Zinc/RING finger domain, C3HC4 (zinc finger)"/>
    <property type="match status" value="1"/>
</dbReference>
<keyword evidence="1 3" id="KW-0863">Zinc-finger</keyword>
<sequence length="243" mass="27318">MHFQCQICFGSYTDSGTEHAPYSGPCGHVMGKSCMKTLKEYGSEGEFNCPFCNKRIVFELCHPIYLMPDEFFASSSYGENHMVENKQNSNSIVKVEMTNLSKKTPSELMSEIDINITQPLSTVNIKIKGSYEEIKISNRENGRELINGKNDGMSPGVSNCPYCQTKMKQEGADVYPDSKTVVGGFESHSLGTSGGIKLINLEGDTENFKREIWVSRNSFTNIYSRQTFSYRPIGTFFQCPFNM</sequence>
<protein>
    <submittedName>
        <fullName evidence="6">RING-type domain-containing protein</fullName>
    </submittedName>
</protein>
<dbReference type="WBParaSite" id="SPAL_0001216700.1">
    <property type="protein sequence ID" value="SPAL_0001216700.1"/>
    <property type="gene ID" value="SPAL_0001216700"/>
</dbReference>
<keyword evidence="2" id="KW-0862">Zinc</keyword>
<evidence type="ECO:0000256" key="3">
    <source>
        <dbReference type="PROSITE-ProRule" id="PRU00175"/>
    </source>
</evidence>
<evidence type="ECO:0000256" key="1">
    <source>
        <dbReference type="ARBA" id="ARBA00022771"/>
    </source>
</evidence>
<name>A0A0N5C2F7_STREA</name>
<dbReference type="SUPFAM" id="SSF57850">
    <property type="entry name" value="RING/U-box"/>
    <property type="match status" value="1"/>
</dbReference>
<reference evidence="6" key="1">
    <citation type="submission" date="2017-02" db="UniProtKB">
        <authorList>
            <consortium name="WormBaseParasite"/>
        </authorList>
    </citation>
    <scope>IDENTIFICATION</scope>
</reference>
<accession>A0A0N5C2F7</accession>
<dbReference type="Proteomes" id="UP000046392">
    <property type="component" value="Unplaced"/>
</dbReference>
<keyword evidence="1 3" id="KW-0479">Metal-binding</keyword>
<evidence type="ECO:0000313" key="6">
    <source>
        <dbReference type="WBParaSite" id="SPAL_0001216700.1"/>
    </source>
</evidence>
<dbReference type="Pfam" id="PF14634">
    <property type="entry name" value="zf-RING_5"/>
    <property type="match status" value="1"/>
</dbReference>
<dbReference type="InterPro" id="IPR013083">
    <property type="entry name" value="Znf_RING/FYVE/PHD"/>
</dbReference>
<dbReference type="PROSITE" id="PS50089">
    <property type="entry name" value="ZF_RING_2"/>
    <property type="match status" value="1"/>
</dbReference>
<dbReference type="AlphaFoldDB" id="A0A0N5C2F7"/>
<feature type="domain" description="RING-type" evidence="4">
    <location>
        <begin position="5"/>
        <end position="53"/>
    </location>
</feature>